<dbReference type="Gene3D" id="2.60.40.740">
    <property type="match status" value="1"/>
</dbReference>
<keyword evidence="1" id="KW-0732">Signal</keyword>
<dbReference type="eggNOG" id="COG3209">
    <property type="taxonomic scope" value="Bacteria"/>
</dbReference>
<dbReference type="InterPro" id="IPR047589">
    <property type="entry name" value="DUF11_rpt"/>
</dbReference>
<dbReference type="eggNOG" id="COG2373">
    <property type="taxonomic scope" value="Bacteria"/>
</dbReference>
<dbReference type="eggNOG" id="COG3291">
    <property type="taxonomic scope" value="Bacteria"/>
</dbReference>
<dbReference type="KEGG" id="aalg:AREALGSMS7_01384"/>
<dbReference type="NCBIfam" id="TIGR04131">
    <property type="entry name" value="Bac_Flav_CTERM"/>
    <property type="match status" value="1"/>
</dbReference>
<reference evidence="2 3" key="1">
    <citation type="submission" date="2017-07" db="EMBL/GenBank/DDBJ databases">
        <title>Genome Sequence of Arenibacter algicola Strain SMS7 Isolated from a culture of the Diatom Skeletonema marinoi.</title>
        <authorList>
            <person name="Topel M."/>
            <person name="Pinder M.I.M."/>
            <person name="Johansson O.N."/>
            <person name="Kourtchenko O."/>
            <person name="Godhe A."/>
            <person name="Clarke A.K."/>
        </authorList>
    </citation>
    <scope>NUCLEOTIDE SEQUENCE [LARGE SCALE GENOMIC DNA]</scope>
    <source>
        <strain evidence="2 3">SMS7</strain>
    </source>
</reference>
<evidence type="ECO:0000313" key="3">
    <source>
        <dbReference type="Proteomes" id="UP000204551"/>
    </source>
</evidence>
<dbReference type="NCBIfam" id="TIGR01451">
    <property type="entry name" value="B_ant_repeat"/>
    <property type="match status" value="1"/>
</dbReference>
<dbReference type="Pfam" id="PF13585">
    <property type="entry name" value="CHU_C"/>
    <property type="match status" value="1"/>
</dbReference>
<dbReference type="RefSeq" id="WP_093977761.1">
    <property type="nucleotide sequence ID" value="NZ_CP022515.1"/>
</dbReference>
<feature type="signal peptide" evidence="1">
    <location>
        <begin position="1"/>
        <end position="24"/>
    </location>
</feature>
<dbReference type="Pfam" id="PF13573">
    <property type="entry name" value="SprB"/>
    <property type="match status" value="13"/>
</dbReference>
<dbReference type="Proteomes" id="UP000204551">
    <property type="component" value="Chromosome"/>
</dbReference>
<protein>
    <submittedName>
        <fullName evidence="2">SprB repeat protein</fullName>
    </submittedName>
</protein>
<evidence type="ECO:0000256" key="1">
    <source>
        <dbReference type="SAM" id="SignalP"/>
    </source>
</evidence>
<dbReference type="EMBL" id="CP022515">
    <property type="protein sequence ID" value="ASO04854.1"/>
    <property type="molecule type" value="Genomic_DNA"/>
</dbReference>
<dbReference type="InterPro" id="IPR026341">
    <property type="entry name" value="T9SS_type_B"/>
</dbReference>
<dbReference type="InterPro" id="IPR025667">
    <property type="entry name" value="SprB_repeat"/>
</dbReference>
<sequence>MGSKNTKKLLLSCFLLLGIFSAYSQVKNPFDVRYENELRGDITFIANNIVNRQANGYWEYQCVRERRGECTRWGYVWVNSYVSPNDPYNETGNSSEYNDDLDMQYIDIDGDASTFSSSSAILTVPNPDCAIVRYAGLYWSAVFNASDRTGFDQLKFKIPGGTYQDLTADEILFDGAGDADFGYYSPYACYKDVTSIVAGMADPNGEYFAANIRASSGSSISGGVSGGWKMVVVYEDPNLPGKYITTFDGYAGIKSGETVDIPVNGFTTLPAPFPVIAQLGVGTLEGDNRIGGDGLSIKANSNFTYTPLGNTVNPTNNFFNSNITRANAIVMDRNPTSINTLGWDVDFFNINNPLNGVIPNNETGATLRASSSQDKYDIFFTSFDVEIIEPIINLTKTVEDIAGNDITGQGVNLGQTLDYVLTFQNVGNDSADNYTIKDILPVNVTLDESNFTLPAGVTYTYDEPSRTVQFSIPNALVEKNDPSYAIRMRVKVAENCFDFVDACSDLIQNLAYSTYRGVLNSNQISDDPSVTDFDNCGFVVPGATNFLLDDLADCNFIRTVKLCGDQALLDAGDGFDDYIWYKDENGNQELDAADTLITDGDSDNDPSTFVVSAIGTYIVDKIVADPCKGFKEILVVERFGATQTNPIVDFFNNSNNDADPTNDVQGEIVSCSVDGSPLPKIFLCGVNDTQLIQVNIADAQSMVWEQLVEGSCTDSGDDCGNKNATCTWNQVSIGPSFTANSAGKFRLVVNYQNGCFSRFYFNVFQNNLDIQYNANDIICNTPGNITITNLGLGYGYQLYDVANGTIVVPYSANNGPSFDISTNGAYRVGITQLDNTTGEPIDGSCEFTTPDIGIRNRNFQLNITTTAATCSTLGSINIQAMNVEANYEYEIRIDDGSNGGNGTLLDNETAQPDNNYTFQNLNAGNYIIRVRTDDGCFLEEKVTVLSEADLDLTARISQHISCKEGNILMDSSGGKTPHTYAIWSYVDEGGNTVTSYPNVTSIPPGNFQTSQIFDILDPGDYTFVVVDRNNCYSFSNTVTINLVPAVEFTTSITDESCFGAEDGSIVYNMTNTNGYKVEYTLIYPDPDTDDVINSSGTFTGLPQGNYTVILTQSKGGASCDFIQDFTIGGPADGVSGDAALIQDYTCLQDGIIEAQNIAGGTAPYSYSIDGVNFVSGPGAETFSNLTSGSYSITIRDATLCTFVTNSVVIDPLDEPTDLTFTSTAPNCPTQTSNVTVTAVNGIDPLTIEIIAPSAIASNSIAGKTATFNNLDPDTYTFRVTDSKGCSYDETYTITPVDPIQVVGTLVNNVSCIGNADGAIDFEINDFSTTYSYTVNGATAITGQSANTINLTGLVAGDYTIVVTDETTNCTDTNTITVSEPATALGITFSTTPLTCSADGSVTITATNGWGGYSYELEQPDNSILGPQGSNVFSSLSQTGTYTISVTDAGGCTATDTFDILAPANPTATLDATTDLCYVPGTGVSLTASAAGGVGPYTYSLNGAPAQNGNVFNNLAPDSYSVLVRDAYGCSVTTNTITIEPQLTVSNAITKELDCSASPEAIIDITINGGYAAYSYQINGGASTAIVGNTITYTTAIDGSYTFLITDSEGCTAQTTVVVDPITNPVATNNITDPNCDSATNGSVEIVIDPNFGTAPYQVNFNGAGLSNQTTYSGLASGTYNYVVQDSKGCTFNGSATLTAPNAITADAVLTQPYTCLQTASIQVQNITGGTPGYTFSIDGINFVAVDTFTGLTDGDYTITVRDASGCTFATVPVNVPALDPPTDITFNSTAANCPAETSNITLTAIGGSGAITYEIIAPAADVSTNATGIFNNLAPNTYTFRVTDNKGCSYDENYTVNPVVKIDALGTLTQNVSCQGSADGAIQYNVSGFSGNYSFTVTGPTAIAPQSGINTNPLNFSGLLAGDYTITVTDDTTNCTDTATVTVNEPADPLAFTFTVSPLTCTTDGSVTITATDGWGGYTYQVTEPDANILGPQGSNVFSGLSQTGTYTISVTDAGGCTVTDTFDIDTPANPTATLAATTDLCYVPGTGVSLTATAAGGVAPYTYSLNSAPAQNGNVFNNLAPGIYSVEVRDAYGCNVTTNTITIEPQLTASSVLTKELDCTASPDAVIDITINNGYADYSYKVDVDGAGYGVSTALGAGITTFSYTATTAGTYRFEITDNEGCIAQTTIITIDPISNPQASETVTNVSCNGGSDGIVEIVFDTNFGTAPYRVNFDGGGLSNNTTYSGLVAGTYSYTVQDDKGCTVTNSVNVGEPAAITFDAAIVQEYTCLQDATVEAQNVIGGTSPYTYSIDGINFGANSFSGLKDGNYTLTVKDANGCTATRPITIDPLTPPTDISFSATAANCPAETSDITLTPTGGSGAITYEIIAPAAAVASNATGIFTGLDPDTYTFRITDAKGCSYDENYTLNPVTKINVLGTLTQNVSCQGSADGAIQYNITGFSGNYSFTVAGPTAIAPQSGINTSPLNFSGLLAGDYTITVTDDTTNCTDTATVTVNEPADPLAFTFALSPLTCAADGSVTITATDGWGGYSYQLTEPDTNIIGPQASNVFNGLNKLGTYTISVTDAGGCTVTDTFDIVTPTNPVASIDMAASSLCYTSTGLATIVVDATGGLAPYYYSLNAGPTQTSNTFVDLTPATYDFNVMDSNGCTDTVQFTIEPELTANAVLAKDLDCSVSPDAEINVTVNGGYPAYTYEVAFNGGAYAAYAGAFPYTTSNAGTYRFRITDSQGCISESNIVTVTPSETPVITSVTPTHVLCFGDNSGSLDIVIDTSVGIAPYTITIVETGSGTNYGSQTTGLPAGNYEITLTDDKGCYVTATETITEPTAINPNITHTNLSCSASTNVMGTITVDASGGTSTYIYEINNNDYSFTDTYDTSSGTNDHTFTGLNFGDYTVRVIDNNGCESISTVTITTGPDVLITTSPVAGCAPGTGEMLVEAAASNGTLGTGTFYFAIYPASNWFAGNPEWHLQDGGAGGPYTHNFTGLNPGVTYTFIVYDANTGCEYIQEATAPVTTNSTLTSSVDTTTNVSCFGVVDGSVDFTYSGYGGTQVDYEIFTYTTNTPTGITGSTTVVIPGTSQSRSLSGLAPGEYYILFEEVNGPNAGCVNASDSFVIEQSPALLEITATSTNDNCTPNAGTITANARYGKAPYQFQLELASAGAPTVGTWTGTNTSGFFNAEAEDYIVYVKDANDCIRSVAVTIAEDPSPVISLLVPDQCATTEGNFTIQVTLDTPGVQPYFLSLDGGAFQAVTFSGAPATYDFTGLSSGNHTVEIRDSNGCGNIDNIDIYTPTSLSAEVTVTPSCNALLQDDGEIKVNAYGGSLFNYRYELRDTSDNIIRPKQIPDTFSNLTPGTYRIYVYDNLATGCDAFIDITLDVPTAVVAAIGDIKDISCNGASDGSIVVTLDPSMDNPPYTYQLFDSTGTIPRTAFPQFSNVFTGLDQGDYIVRIRSARFCKMDIPFTINEPSALVANATATDFACAADNSVAQAVITADIPTTGTAPYMYSIDGTNFFTTNTFNINDTGAVQNFTVTVRDANGCTDTDTVTINPLPTITDVTVGQQTAITCNNDELARVTVTGGSGDFSFELLPIGSAPTQSLVSQTADFSLTAPGDYTFRVTDNVTGCYFTTAPYTVAPYDLIEVVATALTPVTCYGDSDGELQIQVNNYLGNYDYQVFDSSGASVTAVISSDTSANPRTISGLPAGNFYVVLTATSTPFCDDTSNTVTIVSPAADLDLTVTNNINANCNIGAQVTVTASGGNGGYTYAFVQDGAVVNPGDYTASASAILDPATNLNWDVWVKDAMDCTYMIDVVIAEDPMPTVSLPAYADDQCTSNGTSYTFTATGTGVAPIKYSIGNGFQSSGTFTVSAPGTYTVTVRDANGCTVTDTIDILPPLGAAAVATAQPSCIANDGVITITASGGAGAGNYEYDLLNSIGNSLTGGARQASNVFNVLAPGNYTAIVYDTSGSGCDAQVPVFLETPTPVVFTYTYEDVSCNGGADGSIQVILDASNDNPPYTFTINDGTNPPTTQNNNLFTGLTAGNYDITVTSDRGCFTMQTVTIGEPNALDAAITNVTDFACNMNNAVQSASIEVTITAGTGTPAYTYSVNGGAFIPTGGDVFTYTVTTAGNYDIIVKDSNGCTFTIPTQTINPLPTITDVTVGQQTAITCTNDEVARVTVTGGSGDFSFELLPIGSAPVQTPGAATYTADFTLTAPGDYTFRVTDNVTGCYFTTAPYTVAPYDLIEVVATALTPVTCYGDSDGELQIQVNNYLGNYDYQVFDSSGASVTAVISSDTSANPRTISGLPAGNFYVVLTATGTPFCDDTSNTVTIVSPAADLDLTVTNNINANCNIGAQVTVTASGGNGGYTYAFVQDGAVVNPGDYTASASAILDPATNLNWDVWVKDAMDCTYMIDVVIAEDPMPTVSLPAYADDQCTSNGTSYTFTATGTGVAPIKYSIGNGFQSSGTFTVSAPGTYTVTVRDANGCTVTDTIDILPPLGAAAVATAQPSCIANDGVITITASGGAGAGNYEYDLLNSIGNSLTGGARQASNVFNVLAPGNYTAIVYDTSGSGCDAQVPVFLETPTPVVFTYTNEDVSCNGGADGSIQVILDASNDNPPYTFTINDGTNPPTTQNNNLFTGLTAGNYDITVTSDRGCFTMQTVTIGEPTIVDVTATATSFACNANNQASQAVITAVGTGGTAPYTYSINGVNFFTSNTFNISDNGSDRVITVTIKDDNGCTDVTTVNISALNKFTATLAQDAAISCAGPEEVTITVNDNGNAANVYNYQLLPVGNTNATQTGTPTYNSATFNLTAVGSYTFRVTDTTTGCYVDTATYTIAPYDLIKVTATAITPVTCFGDNNGALQINVSGYSGPYNYTVYTSAGVATAITGSANTSTNPLTISGLSGGNYYVRVTETNVPLCFENSNTVRIISPDRALTAIVDPIANVTCSNDAGEIIVDPSGGYAPYDIVLTNTTTSQVYNATDVNVMVFGNLSAGNYTVQITDANGCTLNDTETLVQPAPITADITPLSTTLDCYGDSDGALTAINMAGGEGIYQYQLNVYDATGSNIVYTSGGQVSPIFNNLKSGIYTITVSDGWGCDVETVQATIIDPTEVYASLIRTSPLTCLNDAELLLTAYGGTGPYEYSEDGINYFPMSGGDTHSFTVTAGTYRYYVRDSFGCSSILSNQIKEDVIEPLTVSMDTSAAVINCNGDNTAILIAKADGGLGNYRYELFTDAALTNSIAGPQTSGQFGNLTVGSYWVRVTSDDCVVVSNENRIIEPTPLVVDDSFTNVSCNGANDGSITVSLSGGSGGYQYAISPNLDKFDTVNTFTNLAPGNYTVIAQDINGCFEQLRYTIIEPAIITAVPTTTPEICIGSEDGTISLIISGGTAPYRTSINSTTDSDFVLDRTLFTNLAAGTYAIFVKDAQDCMINMAVTIDPGVNLNAIATPIYECTGNIPNNSIDLVLEDPNVAPDVMYALDSTDPNDMVLEPNFTNIAPGAHYIAIAHANGCVLTIDFEIENFEPLVLTLAPGNINEISAVATGGQQEYTFYFNDKDNGTDNTHYITETKTHIVRVVDENGCEAIAEIFMEFIDIEIPNFFTPDGDGQNDFWRPRNQEGFPKILTIIFDRYGREVYRMGLNDQGWDGLYHNTELPTGDYWYVIKLKGEEDDREFVGHFTLYR</sequence>
<gene>
    <name evidence="2" type="ORF">AREALGSMS7_01384</name>
</gene>
<proteinExistence type="predicted"/>
<evidence type="ECO:0000313" key="2">
    <source>
        <dbReference type="EMBL" id="ASO04854.1"/>
    </source>
</evidence>
<accession>A0A221UU43</accession>
<name>A0A221UU43_9FLAO</name>
<feature type="chain" id="PRO_5012171685" evidence="1">
    <location>
        <begin position="25"/>
        <end position="5696"/>
    </location>
</feature>
<dbReference type="STRING" id="616991.GCA_000733925_04520"/>
<organism evidence="2 3">
    <name type="scientific">Arenibacter algicola</name>
    <dbReference type="NCBI Taxonomy" id="616991"/>
    <lineage>
        <taxon>Bacteria</taxon>
        <taxon>Pseudomonadati</taxon>
        <taxon>Bacteroidota</taxon>
        <taxon>Flavobacteriia</taxon>
        <taxon>Flavobacteriales</taxon>
        <taxon>Flavobacteriaceae</taxon>
        <taxon>Arenibacter</taxon>
    </lineage>
</organism>